<comment type="function">
    <text evidence="14 16">Possesses two activities: a DNA synthesis (polymerase) and an exonucleolytic activity that degrades single-stranded DNA in the 3'- to 5'-direction. Has a template-primer preference which is characteristic of a replicative DNA polymerase.</text>
</comment>
<dbReference type="GO" id="GO:0003677">
    <property type="term" value="F:DNA binding"/>
    <property type="evidence" value="ECO:0007669"/>
    <property type="project" value="UniProtKB-UniRule"/>
</dbReference>
<dbReference type="InterPro" id="IPR006141">
    <property type="entry name" value="Intein_N"/>
</dbReference>
<dbReference type="GO" id="GO:0008310">
    <property type="term" value="F:single-stranded DNA 3'-5' DNA exonuclease activity"/>
    <property type="evidence" value="ECO:0007669"/>
    <property type="project" value="UniProtKB-EC"/>
</dbReference>
<dbReference type="NCBIfam" id="NF003103">
    <property type="entry name" value="PRK04023.1"/>
    <property type="match status" value="1"/>
</dbReference>
<dbReference type="GO" id="GO:0006308">
    <property type="term" value="P:DNA catabolic process"/>
    <property type="evidence" value="ECO:0007669"/>
    <property type="project" value="UniProtKB-UniRule"/>
</dbReference>
<dbReference type="InterPro" id="IPR056171">
    <property type="entry name" value="PolC_DP2_central_dom"/>
</dbReference>
<dbReference type="SMART" id="SM00306">
    <property type="entry name" value="HintN"/>
    <property type="match status" value="1"/>
</dbReference>
<dbReference type="GO" id="GO:0004519">
    <property type="term" value="F:endonuclease activity"/>
    <property type="evidence" value="ECO:0007669"/>
    <property type="project" value="InterPro"/>
</dbReference>
<evidence type="ECO:0000256" key="13">
    <source>
        <dbReference type="ARBA" id="ARBA00023268"/>
    </source>
</evidence>
<dbReference type="GO" id="GO:0006261">
    <property type="term" value="P:DNA-templated DNA replication"/>
    <property type="evidence" value="ECO:0007669"/>
    <property type="project" value="UniProtKB-UniRule"/>
</dbReference>
<dbReference type="Proteomes" id="UP000643554">
    <property type="component" value="Unassembled WGS sequence"/>
</dbReference>
<dbReference type="SMART" id="SM00305">
    <property type="entry name" value="HintC"/>
    <property type="match status" value="1"/>
</dbReference>
<dbReference type="PANTHER" id="PTHR42210:SF1">
    <property type="entry name" value="DNA POLYMERASE II LARGE SUBUNIT"/>
    <property type="match status" value="1"/>
</dbReference>
<dbReference type="NCBIfam" id="TIGR00354">
    <property type="entry name" value="polC"/>
    <property type="match status" value="1"/>
</dbReference>
<keyword evidence="13 16" id="KW-0511">Multifunctional enzyme</keyword>
<dbReference type="EMBL" id="DQUI01000006">
    <property type="protein sequence ID" value="HIP83898.1"/>
    <property type="molecule type" value="Genomic_DNA"/>
</dbReference>
<dbReference type="PROSITE" id="PS50819">
    <property type="entry name" value="INTEIN_ENDONUCLEASE"/>
    <property type="match status" value="1"/>
</dbReference>
<keyword evidence="6 16" id="KW-0540">Nuclease</keyword>
<dbReference type="Pfam" id="PF14890">
    <property type="entry name" value="Intein_splicing"/>
    <property type="match status" value="1"/>
</dbReference>
<keyword evidence="3 16" id="KW-0808">Transferase</keyword>
<evidence type="ECO:0000256" key="6">
    <source>
        <dbReference type="ARBA" id="ARBA00022722"/>
    </source>
</evidence>
<name>A0A832ZCG4_9EURY</name>
<dbReference type="NCBIfam" id="NF011303">
    <property type="entry name" value="PRK14715.1"/>
    <property type="match status" value="1"/>
</dbReference>
<dbReference type="PANTHER" id="PTHR42210">
    <property type="entry name" value="DNA POLYMERASE II LARGE SUBUNIT"/>
    <property type="match status" value="1"/>
</dbReference>
<dbReference type="CDD" id="cd00081">
    <property type="entry name" value="Hint"/>
    <property type="match status" value="1"/>
</dbReference>
<evidence type="ECO:0000256" key="11">
    <source>
        <dbReference type="ARBA" id="ARBA00023000"/>
    </source>
</evidence>
<evidence type="ECO:0000256" key="4">
    <source>
        <dbReference type="ARBA" id="ARBA00022695"/>
    </source>
</evidence>
<keyword evidence="10 16" id="KW-0239">DNA-directed DNA polymerase</keyword>
<dbReference type="SUPFAM" id="SSF51294">
    <property type="entry name" value="Hedgehog/intein (Hint) domain"/>
    <property type="match status" value="1"/>
</dbReference>
<keyword evidence="5 16" id="KW-0235">DNA replication</keyword>
<dbReference type="InterPro" id="IPR016033">
    <property type="entry name" value="PolC_DP2_N"/>
</dbReference>
<dbReference type="InterPro" id="IPR036844">
    <property type="entry name" value="Hint_dom_sf"/>
</dbReference>
<dbReference type="InterPro" id="IPR003587">
    <property type="entry name" value="Hint_dom_N"/>
</dbReference>
<evidence type="ECO:0000256" key="7">
    <source>
        <dbReference type="ARBA" id="ARBA00022801"/>
    </source>
</evidence>
<keyword evidence="4 16" id="KW-0548">Nucleotidyltransferase</keyword>
<evidence type="ECO:0000256" key="2">
    <source>
        <dbReference type="ARBA" id="ARBA00011315"/>
    </source>
</evidence>
<dbReference type="InterPro" id="IPR004042">
    <property type="entry name" value="Intein_endonuc_central"/>
</dbReference>
<dbReference type="Gene3D" id="2.170.16.10">
    <property type="entry name" value="Hedgehog/Intein (Hint) domain"/>
    <property type="match status" value="1"/>
</dbReference>
<dbReference type="InterPro" id="IPR004475">
    <property type="entry name" value="PolC_DP2"/>
</dbReference>
<gene>
    <name evidence="16" type="primary">polC</name>
    <name evidence="18" type="ORF">EYH15_00145</name>
</gene>
<evidence type="ECO:0000259" key="17">
    <source>
        <dbReference type="PROSITE" id="PS50819"/>
    </source>
</evidence>
<evidence type="ECO:0000313" key="18">
    <source>
        <dbReference type="EMBL" id="HIP83898.1"/>
    </source>
</evidence>
<dbReference type="EC" id="3.1.11.1" evidence="16"/>
<dbReference type="InterPro" id="IPR056172">
    <property type="entry name" value="PolC_DP2_cat_dom"/>
</dbReference>
<evidence type="ECO:0000256" key="12">
    <source>
        <dbReference type="ARBA" id="ARBA00023125"/>
    </source>
</evidence>
<sequence>MIHVKASKEMISYFESILKEVKRIYEIAEKCRKKGYDPVDHVEIPLARDMADRVEGLVGPEGVANRIRELVNKYGKEPAALEIAREIVEGKFGEGDSREKLAEQAIRTALAILTEGIVAAPLEGIAHVKIKRNKDGSEYLAIYFAGPIRSAGGTAQALAVLVGDYVRKALGLSRYIPTEEEIERYVEEVDLYQSEVGSFQYSPSAQEIRVAVKNIPIEITGEATDDVEVSGHRDLDRVETNQLRGGALLVLVEGVLLKAPKILRHVDKLGIEGWEWLKELKGKKEENKEEEKRDKETVKDPKEMIYEDVNIQAVTKYIGEVIAGRPVFAHPSRSGGFRLRYGRSRNTGFATDGFHPAIMYLVDDFMAVGTQLKTERPGKATCVVPVDSIEGPVVKLKSGDVIQIDSVEKAIKYRGQVKEILFLGDILINYGDFLENNHPILPSSWCEEWYEKILRSRDIEYSEDFIENPDHKEAVKFAIRTKTPLHPRFTYYWHEVSKEDIVLLRDFLLRGNIKINGFKDSWVLPYEERYKRILELIGCCHRVVREGGERFIEIEEYYPLLYSLGYDVENRRDLIEDIQDLVERANNSMHLINLLAPFEVRRKAYVYIGARMGRPEKAAPRKMKPPVNSLFPIGNAGANVRLINKAVEEGKRDIVDVSYGECPNCGRISLYRKCPFCGTPVDLSGPRRIEIPLEEYWKKGLENLGLNKVGDVKCIKGMTSKRKIVEPLEKGILRAINKVYVFKDGTLRFDCTDVPLTHFKPCEINASVEKLRELGYTKDIYGNPLEREDQIVELKVQDVIIPEACAEYFISAAKFIDDLLERFYKVERFYNVKSKEDLIGHLVVGMAPHTSAGMVGRIIGYCSANVGYAHPYFHASKRRNCFPGDTKILVNIDGDVKRIHIEELFNLYDEGEEYYENQAYIRKSPKDNVKLQVYSFDRENREIVLTDIEEVIKIPSPNHLLSINLEKGRSFKTTADHLVIVYDRERDEFIEKRAMEVKEGDLVLVPKLKNLGGKIPEALKDTDIDHLMRLLGHLLAVDSYLDHPILEVLEKGELPPFVYSLPEENVKTFILTYIETSGERYNRGVLLKGDRDLLEDIDTLLNSKFNVLGIFLEEDRGLLIRDEDLEKIYNFEEGDNFGWLLEVKSIDILKYQGYVYSLKASKYHNVVVNSNILTHQCDGDEDSIFLLLDAFLNFSKVYLPEKRGGQMDAPLVLTTILDPKEVDGEVHNMDVVWEYPLEFYERSLEMPSPKDVRDLIETVEDRLGTPAQYEGFGYTHETSRIDKGPFVCTYKTLNTMLEKTEAQLAVARKIRAADERDVAEKVIQSHFIPDLIGNLRAFSRQGVRCKCGAKYRRIPLRGVCPKCGSKLILTVSKGAVEKYMDVSQKMAEDYNVSNYIKQRLELIRESIDSLFKNEKKRQSQLKDFLKDQ</sequence>
<dbReference type="HAMAP" id="MF_00324">
    <property type="entry name" value="DNApol_II_L_arch"/>
    <property type="match status" value="1"/>
</dbReference>
<keyword evidence="8" id="KW-0068">Autocatalytic cleavage</keyword>
<accession>A0A832ZCG4</accession>
<dbReference type="Pfam" id="PF24846">
    <property type="entry name" value="PolC_DP2_cat"/>
    <property type="match status" value="2"/>
</dbReference>
<comment type="caution">
    <text evidence="18">The sequence shown here is derived from an EMBL/GenBank/DDBJ whole genome shotgun (WGS) entry which is preliminary data.</text>
</comment>
<protein>
    <recommendedName>
        <fullName evidence="16">DNA polymerase II large subunit</fullName>
        <shortName evidence="16">Pol II</shortName>
        <ecNumber evidence="16">2.7.7.7</ecNumber>
    </recommendedName>
    <alternativeName>
        <fullName evidence="16">Exodeoxyribonuclease large subunit</fullName>
        <ecNumber evidence="16">3.1.11.1</ecNumber>
    </alternativeName>
</protein>
<comment type="catalytic activity">
    <reaction evidence="15 16">
        <text>DNA(n) + a 2'-deoxyribonucleoside 5'-triphosphate = DNA(n+1) + diphosphate</text>
        <dbReference type="Rhea" id="RHEA:22508"/>
        <dbReference type="Rhea" id="RHEA-COMP:17339"/>
        <dbReference type="Rhea" id="RHEA-COMP:17340"/>
        <dbReference type="ChEBI" id="CHEBI:33019"/>
        <dbReference type="ChEBI" id="CHEBI:61560"/>
        <dbReference type="ChEBI" id="CHEBI:173112"/>
        <dbReference type="EC" id="2.7.7.7"/>
    </reaction>
</comment>
<dbReference type="GO" id="GO:0003887">
    <property type="term" value="F:DNA-directed DNA polymerase activity"/>
    <property type="evidence" value="ECO:0007669"/>
    <property type="project" value="UniProtKB-UniRule"/>
</dbReference>
<evidence type="ECO:0000256" key="16">
    <source>
        <dbReference type="HAMAP-Rule" id="MF_00324"/>
    </source>
</evidence>
<evidence type="ECO:0000256" key="1">
    <source>
        <dbReference type="ARBA" id="ARBA00011053"/>
    </source>
</evidence>
<dbReference type="InterPro" id="IPR030934">
    <property type="entry name" value="Intein_C"/>
</dbReference>
<evidence type="ECO:0000256" key="5">
    <source>
        <dbReference type="ARBA" id="ARBA00022705"/>
    </source>
</evidence>
<organism evidence="18 19">
    <name type="scientific">Methanothermococcus okinawensis</name>
    <dbReference type="NCBI Taxonomy" id="155863"/>
    <lineage>
        <taxon>Archaea</taxon>
        <taxon>Methanobacteriati</taxon>
        <taxon>Methanobacteriota</taxon>
        <taxon>Methanomada group</taxon>
        <taxon>Methanococci</taxon>
        <taxon>Methanococcales</taxon>
        <taxon>Methanococcaceae</taxon>
        <taxon>Methanothermococcus</taxon>
    </lineage>
</organism>
<evidence type="ECO:0000256" key="9">
    <source>
        <dbReference type="ARBA" id="ARBA00022839"/>
    </source>
</evidence>
<dbReference type="Pfam" id="PF03833">
    <property type="entry name" value="PolC_DP2_N"/>
    <property type="match status" value="1"/>
</dbReference>
<dbReference type="GO" id="GO:0016539">
    <property type="term" value="P:intein-mediated protein splicing"/>
    <property type="evidence" value="ECO:0007669"/>
    <property type="project" value="InterPro"/>
</dbReference>
<evidence type="ECO:0000256" key="14">
    <source>
        <dbReference type="ARBA" id="ARBA00025068"/>
    </source>
</evidence>
<proteinExistence type="inferred from homology"/>
<evidence type="ECO:0000256" key="15">
    <source>
        <dbReference type="ARBA" id="ARBA00049244"/>
    </source>
</evidence>
<keyword evidence="7 16" id="KW-0378">Hydrolase</keyword>
<evidence type="ECO:0000256" key="10">
    <source>
        <dbReference type="ARBA" id="ARBA00022932"/>
    </source>
</evidence>
<comment type="catalytic activity">
    <reaction evidence="16">
        <text>Exonucleolytic cleavage in the 3'- to 5'-direction to yield nucleoside 5'-phosphates.</text>
        <dbReference type="EC" id="3.1.11.1"/>
    </reaction>
</comment>
<evidence type="ECO:0000256" key="8">
    <source>
        <dbReference type="ARBA" id="ARBA00022813"/>
    </source>
</evidence>
<dbReference type="PROSITE" id="PS50818">
    <property type="entry name" value="INTEIN_C_TER"/>
    <property type="match status" value="1"/>
</dbReference>
<reference evidence="18" key="1">
    <citation type="journal article" date="2020" name="ISME J.">
        <title>Gammaproteobacteria mediating utilization of methyl-, sulfur- and petroleum organic compounds in deep ocean hydrothermal plumes.</title>
        <authorList>
            <person name="Zhou Z."/>
            <person name="Liu Y."/>
            <person name="Pan J."/>
            <person name="Cron B.R."/>
            <person name="Toner B.M."/>
            <person name="Anantharaman K."/>
            <person name="Breier J.A."/>
            <person name="Dick G.J."/>
            <person name="Li M."/>
        </authorList>
    </citation>
    <scope>NUCLEOTIDE SEQUENCE</scope>
    <source>
        <strain evidence="18">SZUA-1453</strain>
    </source>
</reference>
<dbReference type="EC" id="2.7.7.7" evidence="16"/>
<dbReference type="Pfam" id="PF24844">
    <property type="entry name" value="PolC_DP2_central"/>
    <property type="match status" value="1"/>
</dbReference>
<comment type="similarity">
    <text evidence="1 16">Belongs to the archaeal DNA polymerase II family.</text>
</comment>
<feature type="domain" description="DOD-type homing endonuclease" evidence="17">
    <location>
        <begin position="1030"/>
        <end position="1101"/>
    </location>
</feature>
<evidence type="ECO:0000256" key="3">
    <source>
        <dbReference type="ARBA" id="ARBA00022679"/>
    </source>
</evidence>
<dbReference type="InterPro" id="IPR003586">
    <property type="entry name" value="Hint_dom_C"/>
</dbReference>
<dbReference type="PROSITE" id="PS50817">
    <property type="entry name" value="INTEIN_N_TER"/>
    <property type="match status" value="1"/>
</dbReference>
<dbReference type="NCBIfam" id="TIGR01445">
    <property type="entry name" value="intein_Nterm"/>
    <property type="match status" value="1"/>
</dbReference>
<keyword evidence="11" id="KW-0651">Protein splicing</keyword>
<keyword evidence="12 16" id="KW-0238">DNA-binding</keyword>
<comment type="subunit">
    <text evidence="2 16">Heterodimer of a large subunit and a small subunit.</text>
</comment>
<keyword evidence="9 16" id="KW-0269">Exonuclease</keyword>
<evidence type="ECO:0000313" key="19">
    <source>
        <dbReference type="Proteomes" id="UP000643554"/>
    </source>
</evidence>